<name>A0A0F9B438_9ZZZZ</name>
<protein>
    <submittedName>
        <fullName evidence="2">Uncharacterized protein</fullName>
    </submittedName>
</protein>
<comment type="caution">
    <text evidence="2">The sequence shown here is derived from an EMBL/GenBank/DDBJ whole genome shotgun (WGS) entry which is preliminary data.</text>
</comment>
<gene>
    <name evidence="2" type="ORF">LCGC14_2773940</name>
</gene>
<sequence length="75" mass="8054">MVEVWKVFLESLATRGGRIAVLSWFATVLITIGVRFAYSPPPHPDAEKVLLGLLTLVVGALLTSLRGNPPPKTNG</sequence>
<reference evidence="2" key="1">
    <citation type="journal article" date="2015" name="Nature">
        <title>Complex archaea that bridge the gap between prokaryotes and eukaryotes.</title>
        <authorList>
            <person name="Spang A."/>
            <person name="Saw J.H."/>
            <person name="Jorgensen S.L."/>
            <person name="Zaremba-Niedzwiedzka K."/>
            <person name="Martijn J."/>
            <person name="Lind A.E."/>
            <person name="van Eijk R."/>
            <person name="Schleper C."/>
            <person name="Guy L."/>
            <person name="Ettema T.J."/>
        </authorList>
    </citation>
    <scope>NUCLEOTIDE SEQUENCE</scope>
</reference>
<keyword evidence="1" id="KW-0812">Transmembrane</keyword>
<dbReference type="AlphaFoldDB" id="A0A0F9B438"/>
<keyword evidence="1" id="KW-1133">Transmembrane helix</keyword>
<feature type="transmembrane region" description="Helical" evidence="1">
    <location>
        <begin position="50"/>
        <end position="67"/>
    </location>
</feature>
<accession>A0A0F9B438</accession>
<feature type="transmembrane region" description="Helical" evidence="1">
    <location>
        <begin position="20"/>
        <end position="38"/>
    </location>
</feature>
<evidence type="ECO:0000256" key="1">
    <source>
        <dbReference type="SAM" id="Phobius"/>
    </source>
</evidence>
<proteinExistence type="predicted"/>
<dbReference type="EMBL" id="LAZR01051341">
    <property type="protein sequence ID" value="KKK85374.1"/>
    <property type="molecule type" value="Genomic_DNA"/>
</dbReference>
<organism evidence="2">
    <name type="scientific">marine sediment metagenome</name>
    <dbReference type="NCBI Taxonomy" id="412755"/>
    <lineage>
        <taxon>unclassified sequences</taxon>
        <taxon>metagenomes</taxon>
        <taxon>ecological metagenomes</taxon>
    </lineage>
</organism>
<keyword evidence="1" id="KW-0472">Membrane</keyword>
<evidence type="ECO:0000313" key="2">
    <source>
        <dbReference type="EMBL" id="KKK85374.1"/>
    </source>
</evidence>